<evidence type="ECO:0000313" key="19">
    <source>
        <dbReference type="Proteomes" id="UP000226031"/>
    </source>
</evidence>
<dbReference type="Gene3D" id="3.40.50.620">
    <property type="entry name" value="HUPs"/>
    <property type="match status" value="1"/>
</dbReference>
<dbReference type="NCBIfam" id="TIGR00463">
    <property type="entry name" value="gltX_arch"/>
    <property type="match status" value="1"/>
</dbReference>
<evidence type="ECO:0000259" key="16">
    <source>
        <dbReference type="Pfam" id="PF03950"/>
    </source>
</evidence>
<dbReference type="Gene3D" id="2.40.240.10">
    <property type="entry name" value="Ribosomal Protein L25, Chain P"/>
    <property type="match status" value="1"/>
</dbReference>
<dbReference type="AlphaFoldDB" id="A0A2B7Z409"/>
<feature type="domain" description="Glutamyl/glutaminyl-tRNA synthetase class Ib catalytic" evidence="15">
    <location>
        <begin position="206"/>
        <end position="508"/>
    </location>
</feature>
<dbReference type="PANTHER" id="PTHR43097">
    <property type="entry name" value="GLUTAMINE-TRNA LIGASE"/>
    <property type="match status" value="1"/>
</dbReference>
<dbReference type="PRINTS" id="PR00987">
    <property type="entry name" value="TRNASYNTHGLU"/>
</dbReference>
<keyword evidence="9 13" id="KW-0648">Protein biosynthesis</keyword>
<evidence type="ECO:0000256" key="7">
    <source>
        <dbReference type="ARBA" id="ARBA00022741"/>
    </source>
</evidence>
<dbReference type="InterPro" id="IPR020058">
    <property type="entry name" value="Glu/Gln-tRNA-synth_Ib_cat-dom"/>
</dbReference>
<dbReference type="GO" id="GO:0005829">
    <property type="term" value="C:cytosol"/>
    <property type="evidence" value="ECO:0007669"/>
    <property type="project" value="TreeGrafter"/>
</dbReference>
<accession>A0A2B7Z409</accession>
<dbReference type="Gene3D" id="1.10.1160.10">
    <property type="entry name" value="Glutamyl-trna Synthetase, Domain 2"/>
    <property type="match status" value="1"/>
</dbReference>
<keyword evidence="6 13" id="KW-0436">Ligase</keyword>
<feature type="domain" description="Glutamyl/glutaminyl-tRNA synthetase class Ib anti-codon binding" evidence="16">
    <location>
        <begin position="511"/>
        <end position="598"/>
    </location>
</feature>
<dbReference type="EMBL" id="PDND01000141">
    <property type="protein sequence ID" value="PGH31104.1"/>
    <property type="molecule type" value="Genomic_DNA"/>
</dbReference>
<dbReference type="GO" id="GO:0006424">
    <property type="term" value="P:glutamyl-tRNA aminoacylation"/>
    <property type="evidence" value="ECO:0007669"/>
    <property type="project" value="InterPro"/>
</dbReference>
<dbReference type="InterPro" id="IPR014729">
    <property type="entry name" value="Rossmann-like_a/b/a_fold"/>
</dbReference>
<evidence type="ECO:0000256" key="5">
    <source>
        <dbReference type="ARBA" id="ARBA00022553"/>
    </source>
</evidence>
<comment type="caution">
    <text evidence="18">The sequence shown here is derived from an EMBL/GenBank/DDBJ whole genome shotgun (WGS) entry which is preliminary data.</text>
</comment>
<dbReference type="InterPro" id="IPR001412">
    <property type="entry name" value="aa-tRNA-synth_I_CS"/>
</dbReference>
<dbReference type="Gene3D" id="1.20.1050.10">
    <property type="match status" value="1"/>
</dbReference>
<dbReference type="Proteomes" id="UP000226031">
    <property type="component" value="Unassembled WGS sequence"/>
</dbReference>
<dbReference type="InterPro" id="IPR049437">
    <property type="entry name" value="tRNA-synt_1c_C2"/>
</dbReference>
<protein>
    <recommendedName>
        <fullName evidence="3">glutamate--tRNA ligase</fullName>
        <ecNumber evidence="3">6.1.1.17</ecNumber>
    </recommendedName>
    <alternativeName>
        <fullName evidence="11">Glutamyl-tRNA synthetase</fullName>
    </alternativeName>
</protein>
<organism evidence="18 19">
    <name type="scientific">[Emmonsia] crescens</name>
    <dbReference type="NCBI Taxonomy" id="73230"/>
    <lineage>
        <taxon>Eukaryota</taxon>
        <taxon>Fungi</taxon>
        <taxon>Dikarya</taxon>
        <taxon>Ascomycota</taxon>
        <taxon>Pezizomycotina</taxon>
        <taxon>Eurotiomycetes</taxon>
        <taxon>Eurotiomycetidae</taxon>
        <taxon>Onygenales</taxon>
        <taxon>Ajellomycetaceae</taxon>
        <taxon>Emergomyces</taxon>
    </lineage>
</organism>
<dbReference type="GO" id="GO:0005524">
    <property type="term" value="F:ATP binding"/>
    <property type="evidence" value="ECO:0007669"/>
    <property type="project" value="UniProtKB-KW"/>
</dbReference>
<feature type="chain" id="PRO_5012473879" description="glutamate--tRNA ligase" evidence="14">
    <location>
        <begin position="22"/>
        <end position="709"/>
    </location>
</feature>
<evidence type="ECO:0000256" key="13">
    <source>
        <dbReference type="RuleBase" id="RU363037"/>
    </source>
</evidence>
<keyword evidence="14" id="KW-0732">Signal</keyword>
<keyword evidence="10 13" id="KW-0030">Aminoacyl-tRNA synthetase</keyword>
<evidence type="ECO:0000256" key="14">
    <source>
        <dbReference type="SAM" id="SignalP"/>
    </source>
</evidence>
<reference evidence="18 19" key="1">
    <citation type="submission" date="2017-10" db="EMBL/GenBank/DDBJ databases">
        <title>Comparative genomics in systemic dimorphic fungi from Ajellomycetaceae.</title>
        <authorList>
            <person name="Munoz J.F."/>
            <person name="Mcewen J.G."/>
            <person name="Clay O.K."/>
            <person name="Cuomo C.A."/>
        </authorList>
    </citation>
    <scope>NUCLEOTIDE SEQUENCE [LARGE SCALE GENOMIC DNA]</scope>
    <source>
        <strain evidence="18 19">UAMH4076</strain>
    </source>
</reference>
<name>A0A2B7Z409_9EURO</name>
<dbReference type="InterPro" id="IPR020061">
    <property type="entry name" value="Glu_tRNA_lig_a-bdl"/>
</dbReference>
<evidence type="ECO:0000256" key="8">
    <source>
        <dbReference type="ARBA" id="ARBA00022840"/>
    </source>
</evidence>
<evidence type="ECO:0000256" key="10">
    <source>
        <dbReference type="ARBA" id="ARBA00023146"/>
    </source>
</evidence>
<dbReference type="PROSITE" id="PS00178">
    <property type="entry name" value="AA_TRNA_LIGASE_I"/>
    <property type="match status" value="1"/>
</dbReference>
<evidence type="ECO:0000256" key="3">
    <source>
        <dbReference type="ARBA" id="ARBA00012835"/>
    </source>
</evidence>
<dbReference type="SUPFAM" id="SSF47616">
    <property type="entry name" value="GST C-terminal domain-like"/>
    <property type="match status" value="1"/>
</dbReference>
<keyword evidence="8 13" id="KW-0067">ATP-binding</keyword>
<dbReference type="GO" id="GO:0017102">
    <property type="term" value="C:methionyl glutamyl tRNA synthetase complex"/>
    <property type="evidence" value="ECO:0007669"/>
    <property type="project" value="TreeGrafter"/>
</dbReference>
<dbReference type="Gene3D" id="3.90.800.10">
    <property type="entry name" value="Glutamyl-tRNA Synthetase, Domain 3"/>
    <property type="match status" value="1"/>
</dbReference>
<keyword evidence="19" id="KW-1185">Reference proteome</keyword>
<evidence type="ECO:0000256" key="9">
    <source>
        <dbReference type="ARBA" id="ARBA00022917"/>
    </source>
</evidence>
<evidence type="ECO:0000256" key="1">
    <source>
        <dbReference type="ARBA" id="ARBA00004496"/>
    </source>
</evidence>
<dbReference type="InterPro" id="IPR050132">
    <property type="entry name" value="Gln/Glu-tRNA_Ligase"/>
</dbReference>
<feature type="signal peptide" evidence="14">
    <location>
        <begin position="1"/>
        <end position="21"/>
    </location>
</feature>
<keyword evidence="5" id="KW-0597">Phosphoprotein</keyword>
<dbReference type="InterPro" id="IPR036282">
    <property type="entry name" value="Glutathione-S-Trfase_C_sf"/>
</dbReference>
<dbReference type="InterPro" id="IPR004526">
    <property type="entry name" value="Glu-tRNA-synth_arc/euk"/>
</dbReference>
<evidence type="ECO:0000259" key="17">
    <source>
        <dbReference type="Pfam" id="PF20974"/>
    </source>
</evidence>
<feature type="domain" description="tRNA synthetases class I (E and Q) anti-codon binding" evidence="17">
    <location>
        <begin position="616"/>
        <end position="689"/>
    </location>
</feature>
<dbReference type="FunFam" id="3.40.50.620:FF:000037">
    <property type="entry name" value="Glutamine--tRNA ligase cytoplasmic"/>
    <property type="match status" value="1"/>
</dbReference>
<evidence type="ECO:0000259" key="15">
    <source>
        <dbReference type="Pfam" id="PF00749"/>
    </source>
</evidence>
<comment type="catalytic activity">
    <reaction evidence="12">
        <text>tRNA(Glu) + L-glutamate + ATP = L-glutamyl-tRNA(Glu) + AMP + diphosphate</text>
        <dbReference type="Rhea" id="RHEA:23540"/>
        <dbReference type="Rhea" id="RHEA-COMP:9663"/>
        <dbReference type="Rhea" id="RHEA-COMP:9680"/>
        <dbReference type="ChEBI" id="CHEBI:29985"/>
        <dbReference type="ChEBI" id="CHEBI:30616"/>
        <dbReference type="ChEBI" id="CHEBI:33019"/>
        <dbReference type="ChEBI" id="CHEBI:78442"/>
        <dbReference type="ChEBI" id="CHEBI:78520"/>
        <dbReference type="ChEBI" id="CHEBI:456215"/>
        <dbReference type="EC" id="6.1.1.17"/>
    </reaction>
</comment>
<dbReference type="FunFam" id="3.90.800.10:FF:000001">
    <property type="entry name" value="Glutamine--tRNA ligase"/>
    <property type="match status" value="1"/>
</dbReference>
<dbReference type="EC" id="6.1.1.17" evidence="3"/>
<comment type="subcellular location">
    <subcellularLocation>
        <location evidence="1">Cytoplasm</location>
    </subcellularLocation>
</comment>
<dbReference type="VEuPathDB" id="FungiDB:EMCG_09293"/>
<evidence type="ECO:0000256" key="12">
    <source>
        <dbReference type="ARBA" id="ARBA00048351"/>
    </source>
</evidence>
<dbReference type="PANTHER" id="PTHR43097:SF5">
    <property type="entry name" value="GLUTAMATE--TRNA LIGASE"/>
    <property type="match status" value="1"/>
</dbReference>
<comment type="similarity">
    <text evidence="2">Belongs to the class-I aminoacyl-tRNA synthetase family. Glutamate--tRNA ligase type 2 subfamily.</text>
</comment>
<dbReference type="HAMAP" id="MF_02076">
    <property type="entry name" value="Glu_tRNA_synth_type2"/>
    <property type="match status" value="1"/>
</dbReference>
<dbReference type="Pfam" id="PF03950">
    <property type="entry name" value="tRNA-synt_1c_C"/>
    <property type="match status" value="1"/>
</dbReference>
<dbReference type="SUPFAM" id="SSF52374">
    <property type="entry name" value="Nucleotidylyl transferase"/>
    <property type="match status" value="1"/>
</dbReference>
<dbReference type="InterPro" id="IPR020056">
    <property type="entry name" value="Rbsml_bL25/Gln-tRNA_synth_N"/>
</dbReference>
<dbReference type="InterPro" id="IPR000924">
    <property type="entry name" value="Glu/Gln-tRNA-synth"/>
</dbReference>
<gene>
    <name evidence="18" type="ORF">GX50_06124</name>
</gene>
<evidence type="ECO:0000256" key="2">
    <source>
        <dbReference type="ARBA" id="ARBA00008927"/>
    </source>
</evidence>
<dbReference type="GO" id="GO:0004818">
    <property type="term" value="F:glutamate-tRNA ligase activity"/>
    <property type="evidence" value="ECO:0007669"/>
    <property type="project" value="UniProtKB-EC"/>
</dbReference>
<evidence type="ECO:0000256" key="4">
    <source>
        <dbReference type="ARBA" id="ARBA00022490"/>
    </source>
</evidence>
<evidence type="ECO:0000313" key="18">
    <source>
        <dbReference type="EMBL" id="PGH31104.1"/>
    </source>
</evidence>
<dbReference type="FunFam" id="1.10.1160.10:FF:000001">
    <property type="entry name" value="Glutamine--tRNA ligase"/>
    <property type="match status" value="1"/>
</dbReference>
<dbReference type="InterPro" id="IPR011035">
    <property type="entry name" value="Ribosomal_bL25/Gln-tRNA_synth"/>
</dbReference>
<dbReference type="Pfam" id="PF00749">
    <property type="entry name" value="tRNA-synt_1c"/>
    <property type="match status" value="1"/>
</dbReference>
<sequence>MATLTVASKANHALLLPAILAATFATFASLDNATSPATTTVVYKDVEVVGSTKEYLKLELQDGPVVYDHAVLDCLREKFDVLQTGNKDLVLEWVARSLDLAPSDLKAVNKPLTELEHHLTLRSYIVGYSMSLADMVVWGTMRGNKVLMSTIKRRGGNVGRWFAQIESTNPWITQVILELNAPARQKRVARSAAGGSYDIGLDMEGIVTRFPPEPSGYLHIGHAKAALLNDYFAHKSPRGTLLCRFDDTNPSKETAEFQDAILHDLGLLGITPEKVTYSSDNFQLMYELCVKLISNGAAYADDTDKDTMNNERREGIASKRRDLSVKDSLARFEDMKSGSGQGWCIRAKISVDNPNKALRDPVIYRCNSQPHHRTGDLWKIYPTYDFCAPILDSIEGVTYALRTNEYRDRNPQYIWVQKALGLRDVTIWDFSRMNFVRTVLSKRKLGVLVEKGAVWGWDDPRMPTVRGIRRRGMSIPALREFILKQGPSRNVVNLDWTSLWATNKKFIDPTAPRFTAVLKENIVTAAVHGVLTAVVAEDRPKNVKNPSLGNKRVVYSSNIYFDQADAASFEENEEITLMNWGNAIVRQIVRDQQTTQVSSLGLDLHLAGDVKRTEKKVTWLSQDQPLVPVELVDFDHIITKEKLEKDDDILPYINWKSEFRSHGWADCNVAELAEDDIVRFERKGYYRVDRAFREGLPAVLLNIPTGKTS</sequence>
<dbReference type="Pfam" id="PF20974">
    <property type="entry name" value="tRNA-synt_1c_C2"/>
    <property type="match status" value="1"/>
</dbReference>
<evidence type="ECO:0000256" key="11">
    <source>
        <dbReference type="ARBA" id="ARBA00030865"/>
    </source>
</evidence>
<keyword evidence="7 13" id="KW-0547">Nucleotide-binding</keyword>
<keyword evidence="4" id="KW-0963">Cytoplasm</keyword>
<dbReference type="InterPro" id="IPR020059">
    <property type="entry name" value="Glu/Gln-tRNA-synth_Ib_codon-bd"/>
</dbReference>
<dbReference type="FunFam" id="2.40.240.10:FF:000004">
    <property type="entry name" value="Glutamyl-tRNA synthetase, cytoplasmic"/>
    <property type="match status" value="1"/>
</dbReference>
<proteinExistence type="inferred from homology"/>
<dbReference type="SUPFAM" id="SSF50715">
    <property type="entry name" value="Ribosomal protein L25-like"/>
    <property type="match status" value="1"/>
</dbReference>
<evidence type="ECO:0000256" key="6">
    <source>
        <dbReference type="ARBA" id="ARBA00022598"/>
    </source>
</evidence>
<dbReference type="STRING" id="73230.A0A2B7Z409"/>